<evidence type="ECO:0000313" key="2">
    <source>
        <dbReference type="EMBL" id="MCO6407330.1"/>
    </source>
</evidence>
<evidence type="ECO:0000313" key="3">
    <source>
        <dbReference type="Proteomes" id="UP001320715"/>
    </source>
</evidence>
<reference evidence="2 3" key="1">
    <citation type="submission" date="2020-01" db="EMBL/GenBank/DDBJ databases">
        <title>Genomes of bacteria type strains.</title>
        <authorList>
            <person name="Chen J."/>
            <person name="Zhu S."/>
            <person name="Yang J."/>
        </authorList>
    </citation>
    <scope>NUCLEOTIDE SEQUENCE [LARGE SCALE GENOMIC DNA]</scope>
    <source>
        <strain evidence="2 3">DSM 16655</strain>
    </source>
</reference>
<dbReference type="EMBL" id="JAAAML010000001">
    <property type="protein sequence ID" value="MCO6407330.1"/>
    <property type="molecule type" value="Genomic_DNA"/>
</dbReference>
<feature type="compositionally biased region" description="Basic and acidic residues" evidence="1">
    <location>
        <begin position="46"/>
        <end position="59"/>
    </location>
</feature>
<protein>
    <submittedName>
        <fullName evidence="2">Uncharacterized protein</fullName>
    </submittedName>
</protein>
<proteinExistence type="predicted"/>
<evidence type="ECO:0000256" key="1">
    <source>
        <dbReference type="SAM" id="MobiDB-lite"/>
    </source>
</evidence>
<keyword evidence="3" id="KW-1185">Reference proteome</keyword>
<dbReference type="Proteomes" id="UP001320715">
    <property type="component" value="Unassembled WGS sequence"/>
</dbReference>
<feature type="compositionally biased region" description="Basic residues" evidence="1">
    <location>
        <begin position="83"/>
        <end position="94"/>
    </location>
</feature>
<sequence>MNIFDKITAAEWKSASRLGSPARNEYEFLLRNEAMARLNPNGFRTPPKEPRIDASGKTRGDRKRQRRDRINWHPIVPPQHLHSAARRRAKGGAA</sequence>
<comment type="caution">
    <text evidence="2">The sequence shown here is derived from an EMBL/GenBank/DDBJ whole genome shotgun (WGS) entry which is preliminary data.</text>
</comment>
<accession>A0ABT1CP20</accession>
<feature type="region of interest" description="Disordered" evidence="1">
    <location>
        <begin position="38"/>
        <end position="94"/>
    </location>
</feature>
<organism evidence="2 3">
    <name type="scientific">Hoeflea alexandrii</name>
    <dbReference type="NCBI Taxonomy" id="288436"/>
    <lineage>
        <taxon>Bacteria</taxon>
        <taxon>Pseudomonadati</taxon>
        <taxon>Pseudomonadota</taxon>
        <taxon>Alphaproteobacteria</taxon>
        <taxon>Hyphomicrobiales</taxon>
        <taxon>Rhizobiaceae</taxon>
        <taxon>Hoeflea</taxon>
    </lineage>
</organism>
<dbReference type="RefSeq" id="WP_252914714.1">
    <property type="nucleotide sequence ID" value="NZ_JAAAML010000001.1"/>
</dbReference>
<name>A0ABT1CP20_9HYPH</name>
<gene>
    <name evidence="2" type="ORF">GTW23_04015</name>
</gene>